<evidence type="ECO:0000313" key="1">
    <source>
        <dbReference type="EMBL" id="AQZ96893.1"/>
    </source>
</evidence>
<keyword evidence="2" id="KW-1185">Reference proteome</keyword>
<organism evidence="1 2">
    <name type="scientific">Halopseudomonas phragmitis</name>
    <dbReference type="NCBI Taxonomy" id="1931241"/>
    <lineage>
        <taxon>Bacteria</taxon>
        <taxon>Pseudomonadati</taxon>
        <taxon>Pseudomonadota</taxon>
        <taxon>Gammaproteobacteria</taxon>
        <taxon>Pseudomonadales</taxon>
        <taxon>Pseudomonadaceae</taxon>
        <taxon>Halopseudomonas</taxon>
    </lineage>
</organism>
<dbReference type="Proteomes" id="UP000243488">
    <property type="component" value="Chromosome"/>
</dbReference>
<evidence type="ECO:0000313" key="2">
    <source>
        <dbReference type="Proteomes" id="UP000243488"/>
    </source>
</evidence>
<sequence>MLFRMFGTVLVPREELRERLFRNVNEDRFKRVLGTPRLPLPVTTLEESREARQYIEIHHLAAYIDQRAARADNTLAKTLAPPDEP</sequence>
<dbReference type="KEGG" id="ppha:BVH74_18285"/>
<dbReference type="AlphaFoldDB" id="A0A1V0BAC4"/>
<reference evidence="1 2" key="1">
    <citation type="submission" date="2017-03" db="EMBL/GenBank/DDBJ databases">
        <title>Complete genome sequence of the novel DNRA strain Pseudomonas sp. S-6-2 isolated from Chinese polluted river sediment. Journal of Biotechnology.</title>
        <authorList>
            <person name="Li J."/>
            <person name="Xiang F."/>
            <person name="Wang L."/>
            <person name="Xi L."/>
            <person name="Liu J."/>
        </authorList>
    </citation>
    <scope>NUCLEOTIDE SEQUENCE [LARGE SCALE GENOMIC DNA]</scope>
    <source>
        <strain evidence="1 2">S-6-2</strain>
    </source>
</reference>
<dbReference type="GO" id="GO:0006355">
    <property type="term" value="P:regulation of DNA-templated transcription"/>
    <property type="evidence" value="ECO:0007669"/>
    <property type="project" value="InterPro"/>
</dbReference>
<protein>
    <recommendedName>
        <fullName evidence="3">Transcriptional regulator</fullName>
    </recommendedName>
</protein>
<dbReference type="EMBL" id="CP020100">
    <property type="protein sequence ID" value="AQZ96893.1"/>
    <property type="molecule type" value="Genomic_DNA"/>
</dbReference>
<dbReference type="Pfam" id="PF11112">
    <property type="entry name" value="PyocinActivator"/>
    <property type="match status" value="1"/>
</dbReference>
<accession>A0A1V0BAC4</accession>
<evidence type="ECO:0008006" key="3">
    <source>
        <dbReference type="Google" id="ProtNLM"/>
    </source>
</evidence>
<dbReference type="STRING" id="1931241.BVH74_18285"/>
<proteinExistence type="predicted"/>
<dbReference type="InterPro" id="IPR020518">
    <property type="entry name" value="Tscrpt_reg_PrtN"/>
</dbReference>
<name>A0A1V0BAC4_9GAMM</name>
<gene>
    <name evidence="1" type="ORF">BVH74_18285</name>
</gene>